<name>A0ABS5R9C9_9HYPH</name>
<gene>
    <name evidence="2" type="ORF">KIP89_10130</name>
</gene>
<dbReference type="RefSeq" id="WP_213755233.1">
    <property type="nucleotide sequence ID" value="NZ_JAHCQH010000015.1"/>
</dbReference>
<dbReference type="EMBL" id="JAHCQH010000015">
    <property type="protein sequence ID" value="MBS9477466.1"/>
    <property type="molecule type" value="Genomic_DNA"/>
</dbReference>
<reference evidence="2" key="1">
    <citation type="submission" date="2021-05" db="EMBL/GenBank/DDBJ databases">
        <authorList>
            <person name="Sun Q."/>
            <person name="Inoue M."/>
        </authorList>
    </citation>
    <scope>NUCLEOTIDE SEQUENCE</scope>
    <source>
        <strain evidence="2">VKM B-3255</strain>
    </source>
</reference>
<organism evidence="2 3">
    <name type="scientific">Ancylobacter radicis</name>
    <dbReference type="NCBI Taxonomy" id="2836179"/>
    <lineage>
        <taxon>Bacteria</taxon>
        <taxon>Pseudomonadati</taxon>
        <taxon>Pseudomonadota</taxon>
        <taxon>Alphaproteobacteria</taxon>
        <taxon>Hyphomicrobiales</taxon>
        <taxon>Xanthobacteraceae</taxon>
        <taxon>Ancylobacter</taxon>
    </lineage>
</organism>
<evidence type="ECO:0000313" key="2">
    <source>
        <dbReference type="EMBL" id="MBS9477466.1"/>
    </source>
</evidence>
<protein>
    <submittedName>
        <fullName evidence="2">DUF2628 domain-containing protein</fullName>
    </submittedName>
</protein>
<keyword evidence="1" id="KW-0812">Transmembrane</keyword>
<comment type="caution">
    <text evidence="2">The sequence shown here is derived from an EMBL/GenBank/DDBJ whole genome shotgun (WGS) entry which is preliminary data.</text>
</comment>
<feature type="transmembrane region" description="Helical" evidence="1">
    <location>
        <begin position="75"/>
        <end position="92"/>
    </location>
</feature>
<evidence type="ECO:0000256" key="1">
    <source>
        <dbReference type="SAM" id="Phobius"/>
    </source>
</evidence>
<dbReference type="Proteomes" id="UP001166585">
    <property type="component" value="Unassembled WGS sequence"/>
</dbReference>
<proteinExistence type="predicted"/>
<evidence type="ECO:0000313" key="3">
    <source>
        <dbReference type="Proteomes" id="UP001166585"/>
    </source>
</evidence>
<keyword evidence="1" id="KW-0472">Membrane</keyword>
<keyword evidence="3" id="KW-1185">Reference proteome</keyword>
<feature type="transmembrane region" description="Helical" evidence="1">
    <location>
        <begin position="48"/>
        <end position="69"/>
    </location>
</feature>
<sequence>MTMWSVFEPEEAQEERTGAWADSVVFVPERLSWSSIPLAPLVLLRHQLWLGLIGYLLFQGAIGATMYGLDIEDGFALLMIGNLAVAVLLPGLRRSKLIGHGHEEVAVIVAPTLEAAEQRYFEARLSSGALRAQGVSYIPERPTHRFAGDPILGLFPEAGR</sequence>
<accession>A0ABS5R9C9</accession>
<keyword evidence="1" id="KW-1133">Transmembrane helix</keyword>